<dbReference type="AlphaFoldDB" id="A0A7J9FUK3"/>
<dbReference type="EMBL" id="JABEZW010228836">
    <property type="protein sequence ID" value="MBA0788989.1"/>
    <property type="molecule type" value="Genomic_DNA"/>
</dbReference>
<feature type="compositionally biased region" description="Acidic residues" evidence="1">
    <location>
        <begin position="88"/>
        <end position="98"/>
    </location>
</feature>
<gene>
    <name evidence="2" type="ORF">Gotri_026849</name>
</gene>
<keyword evidence="3" id="KW-1185">Reference proteome</keyword>
<comment type="caution">
    <text evidence="2">The sequence shown here is derived from an EMBL/GenBank/DDBJ whole genome shotgun (WGS) entry which is preliminary data.</text>
</comment>
<protein>
    <submittedName>
        <fullName evidence="2">Uncharacterized protein</fullName>
    </submittedName>
</protein>
<organism evidence="2 3">
    <name type="scientific">Gossypium trilobum</name>
    <dbReference type="NCBI Taxonomy" id="34281"/>
    <lineage>
        <taxon>Eukaryota</taxon>
        <taxon>Viridiplantae</taxon>
        <taxon>Streptophyta</taxon>
        <taxon>Embryophyta</taxon>
        <taxon>Tracheophyta</taxon>
        <taxon>Spermatophyta</taxon>
        <taxon>Magnoliopsida</taxon>
        <taxon>eudicotyledons</taxon>
        <taxon>Gunneridae</taxon>
        <taxon>Pentapetalae</taxon>
        <taxon>rosids</taxon>
        <taxon>malvids</taxon>
        <taxon>Malvales</taxon>
        <taxon>Malvaceae</taxon>
        <taxon>Malvoideae</taxon>
        <taxon>Gossypium</taxon>
    </lineage>
</organism>
<sequence length="136" mass="15483">MLDDWVDFFKIHSPTHANLVRAFYSNARLEPDESGETVGAINSFLMDTPICLTLEYFGEFFKLPPGAGFKMDPLNGSWVKDYHHNPQDDDDEYLEEDHDGIPPTNLGSKIRTLEEKMAQLPSRFPLLDPPSSPRND</sequence>
<accession>A0A7J9FUK3</accession>
<dbReference type="Proteomes" id="UP000593568">
    <property type="component" value="Unassembled WGS sequence"/>
</dbReference>
<name>A0A7J9FUK3_9ROSI</name>
<evidence type="ECO:0000313" key="2">
    <source>
        <dbReference type="EMBL" id="MBA0788989.1"/>
    </source>
</evidence>
<evidence type="ECO:0000313" key="3">
    <source>
        <dbReference type="Proteomes" id="UP000593568"/>
    </source>
</evidence>
<feature type="region of interest" description="Disordered" evidence="1">
    <location>
        <begin position="85"/>
        <end position="108"/>
    </location>
</feature>
<evidence type="ECO:0000256" key="1">
    <source>
        <dbReference type="SAM" id="MobiDB-lite"/>
    </source>
</evidence>
<proteinExistence type="predicted"/>
<reference evidence="2 3" key="1">
    <citation type="journal article" date="2019" name="Genome Biol. Evol.">
        <title>Insights into the evolution of the New World diploid cottons (Gossypium, subgenus Houzingenia) based on genome sequencing.</title>
        <authorList>
            <person name="Grover C.E."/>
            <person name="Arick M.A. 2nd"/>
            <person name="Thrash A."/>
            <person name="Conover J.L."/>
            <person name="Sanders W.S."/>
            <person name="Peterson D.G."/>
            <person name="Frelichowski J.E."/>
            <person name="Scheffler J.A."/>
            <person name="Scheffler B.E."/>
            <person name="Wendel J.F."/>
        </authorList>
    </citation>
    <scope>NUCLEOTIDE SEQUENCE [LARGE SCALE GENOMIC DNA]</scope>
    <source>
        <strain evidence="2">8</strain>
        <tissue evidence="2">Leaf</tissue>
    </source>
</reference>